<organism evidence="2 3">
    <name type="scientific">Pseudobythopirellula maris</name>
    <dbReference type="NCBI Taxonomy" id="2527991"/>
    <lineage>
        <taxon>Bacteria</taxon>
        <taxon>Pseudomonadati</taxon>
        <taxon>Planctomycetota</taxon>
        <taxon>Planctomycetia</taxon>
        <taxon>Pirellulales</taxon>
        <taxon>Lacipirellulaceae</taxon>
        <taxon>Pseudobythopirellula</taxon>
    </lineage>
</organism>
<gene>
    <name evidence="2" type="ORF">Mal64_12150</name>
</gene>
<keyword evidence="3" id="KW-1185">Reference proteome</keyword>
<evidence type="ECO:0000313" key="3">
    <source>
        <dbReference type="Proteomes" id="UP000315440"/>
    </source>
</evidence>
<name>A0A5C5ZUW6_9BACT</name>
<sequence>MRLSFCIGLLCAGCGEAPPEIAADAASETAVQDAAAEDRAAERPAAAGPEHDSDRLLDKTFDDLVFDIEPDEPFERSMITPEVEALAGRRVRLRGYIYPTMQKHHLKQFVLVRDNQECCFGPGAALYDCVLVEMAPGKTASYGIRPVAVEGRLRIEPLTFDGKTLGVFQMIADSVD</sequence>
<dbReference type="EMBL" id="SJPQ01000001">
    <property type="protein sequence ID" value="TWT90818.1"/>
    <property type="molecule type" value="Genomic_DNA"/>
</dbReference>
<dbReference type="AlphaFoldDB" id="A0A5C5ZUW6"/>
<protein>
    <recommendedName>
        <fullName evidence="4">DUF3299 domain-containing protein</fullName>
    </recommendedName>
</protein>
<evidence type="ECO:0000313" key="2">
    <source>
        <dbReference type="EMBL" id="TWT90818.1"/>
    </source>
</evidence>
<accession>A0A5C5ZUW6</accession>
<feature type="region of interest" description="Disordered" evidence="1">
    <location>
        <begin position="25"/>
        <end position="55"/>
    </location>
</feature>
<dbReference type="Proteomes" id="UP000315440">
    <property type="component" value="Unassembled WGS sequence"/>
</dbReference>
<dbReference type="Pfam" id="PF11736">
    <property type="entry name" value="DUF3299"/>
    <property type="match status" value="1"/>
</dbReference>
<comment type="caution">
    <text evidence="2">The sequence shown here is derived from an EMBL/GenBank/DDBJ whole genome shotgun (WGS) entry which is preliminary data.</text>
</comment>
<reference evidence="2 3" key="1">
    <citation type="submission" date="2019-02" db="EMBL/GenBank/DDBJ databases">
        <title>Deep-cultivation of Planctomycetes and their phenomic and genomic characterization uncovers novel biology.</title>
        <authorList>
            <person name="Wiegand S."/>
            <person name="Jogler M."/>
            <person name="Boedeker C."/>
            <person name="Pinto D."/>
            <person name="Vollmers J."/>
            <person name="Rivas-Marin E."/>
            <person name="Kohn T."/>
            <person name="Peeters S.H."/>
            <person name="Heuer A."/>
            <person name="Rast P."/>
            <person name="Oberbeckmann S."/>
            <person name="Bunk B."/>
            <person name="Jeske O."/>
            <person name="Meyerdierks A."/>
            <person name="Storesund J.E."/>
            <person name="Kallscheuer N."/>
            <person name="Luecker S."/>
            <person name="Lage O.M."/>
            <person name="Pohl T."/>
            <person name="Merkel B.J."/>
            <person name="Hornburger P."/>
            <person name="Mueller R.-W."/>
            <person name="Bruemmer F."/>
            <person name="Labrenz M."/>
            <person name="Spormann A.M."/>
            <person name="Op Den Camp H."/>
            <person name="Overmann J."/>
            <person name="Amann R."/>
            <person name="Jetten M.S.M."/>
            <person name="Mascher T."/>
            <person name="Medema M.H."/>
            <person name="Devos D.P."/>
            <person name="Kaster A.-K."/>
            <person name="Ovreas L."/>
            <person name="Rohde M."/>
            <person name="Galperin M.Y."/>
            <person name="Jogler C."/>
        </authorList>
    </citation>
    <scope>NUCLEOTIDE SEQUENCE [LARGE SCALE GENOMIC DNA]</scope>
    <source>
        <strain evidence="2 3">Mal64</strain>
    </source>
</reference>
<evidence type="ECO:0000256" key="1">
    <source>
        <dbReference type="SAM" id="MobiDB-lite"/>
    </source>
</evidence>
<dbReference type="Gene3D" id="2.40.50.870">
    <property type="entry name" value="Protein of unknown function (DUF3299)"/>
    <property type="match status" value="1"/>
</dbReference>
<evidence type="ECO:0008006" key="4">
    <source>
        <dbReference type="Google" id="ProtNLM"/>
    </source>
</evidence>
<dbReference type="RefSeq" id="WP_231993592.1">
    <property type="nucleotide sequence ID" value="NZ_SJPQ01000001.1"/>
</dbReference>
<dbReference type="InterPro" id="IPR021727">
    <property type="entry name" value="DUF3299"/>
</dbReference>
<proteinExistence type="predicted"/>